<proteinExistence type="predicted"/>
<keyword evidence="1" id="KW-1133">Transmembrane helix</keyword>
<dbReference type="RefSeq" id="WP_141424104.1">
    <property type="nucleotide sequence ID" value="NZ_JASPFB010000002.1"/>
</dbReference>
<feature type="transmembrane region" description="Helical" evidence="1">
    <location>
        <begin position="38"/>
        <end position="70"/>
    </location>
</feature>
<dbReference type="EMBL" id="VICB01000005">
    <property type="protein sequence ID" value="TQD43876.1"/>
    <property type="molecule type" value="Genomic_DNA"/>
</dbReference>
<reference evidence="2 3" key="1">
    <citation type="submission" date="2019-06" db="EMBL/GenBank/DDBJ databases">
        <title>Draft genome sequence of Actinomyces johnsonii CCUG 34287T.</title>
        <authorList>
            <person name="Salva-Serra F."/>
            <person name="Cardew S."/>
            <person name="Moore E."/>
        </authorList>
    </citation>
    <scope>NUCLEOTIDE SEQUENCE [LARGE SCALE GENOMIC DNA]</scope>
    <source>
        <strain evidence="2 3">CCUG 34287</strain>
    </source>
</reference>
<dbReference type="Proteomes" id="UP000319010">
    <property type="component" value="Unassembled WGS sequence"/>
</dbReference>
<accession>A0A508A1N5</accession>
<evidence type="ECO:0000313" key="2">
    <source>
        <dbReference type="EMBL" id="TQD43876.1"/>
    </source>
</evidence>
<evidence type="ECO:0000313" key="3">
    <source>
        <dbReference type="Proteomes" id="UP000319010"/>
    </source>
</evidence>
<sequence length="116" mass="12092">MSYMGAYPSGPYNQQSGGYGPGGGFGHRPNEKNAFGGWALGLGMASVFCGIGLLAAIPAIILGFLGVLAANEGRATNKGMSIIGIVMGVIAIMLTIIVFSSGFYQDIEDIFESYWT</sequence>
<gene>
    <name evidence="2" type="ORF">FK256_06205</name>
</gene>
<name>A0A508A1N5_9ACTO</name>
<comment type="caution">
    <text evidence="2">The sequence shown here is derived from an EMBL/GenBank/DDBJ whole genome shotgun (WGS) entry which is preliminary data.</text>
</comment>
<feature type="transmembrane region" description="Helical" evidence="1">
    <location>
        <begin position="82"/>
        <end position="104"/>
    </location>
</feature>
<keyword evidence="1" id="KW-0812">Transmembrane</keyword>
<evidence type="ECO:0000256" key="1">
    <source>
        <dbReference type="SAM" id="Phobius"/>
    </source>
</evidence>
<protein>
    <submittedName>
        <fullName evidence="2">DUF4190 domain-containing protein</fullName>
    </submittedName>
</protein>
<dbReference type="AlphaFoldDB" id="A0A508A1N5"/>
<keyword evidence="1" id="KW-0472">Membrane</keyword>
<organism evidence="2 3">
    <name type="scientific">Actinomyces johnsonii</name>
    <dbReference type="NCBI Taxonomy" id="544581"/>
    <lineage>
        <taxon>Bacteria</taxon>
        <taxon>Bacillati</taxon>
        <taxon>Actinomycetota</taxon>
        <taxon>Actinomycetes</taxon>
        <taxon>Actinomycetales</taxon>
        <taxon>Actinomycetaceae</taxon>
        <taxon>Actinomyces</taxon>
    </lineage>
</organism>